<dbReference type="Proteomes" id="UP000642180">
    <property type="component" value="Unassembled WGS sequence"/>
</dbReference>
<name>A0A8J3F5M4_9BURK</name>
<accession>A0A8J3F5M4</accession>
<feature type="compositionally biased region" description="Polar residues" evidence="1">
    <location>
        <begin position="53"/>
        <end position="64"/>
    </location>
</feature>
<comment type="caution">
    <text evidence="2">The sequence shown here is derived from an EMBL/GenBank/DDBJ whole genome shotgun (WGS) entry which is preliminary data.</text>
</comment>
<protein>
    <submittedName>
        <fullName evidence="2">Uncharacterized protein</fullName>
    </submittedName>
</protein>
<reference evidence="3" key="1">
    <citation type="journal article" date="2019" name="Int. J. Syst. Evol. Microbiol.">
        <title>The Global Catalogue of Microorganisms (GCM) 10K type strain sequencing project: providing services to taxonomists for standard genome sequencing and annotation.</title>
        <authorList>
            <consortium name="The Broad Institute Genomics Platform"/>
            <consortium name="The Broad Institute Genome Sequencing Center for Infectious Disease"/>
            <person name="Wu L."/>
            <person name="Ma J."/>
        </authorList>
    </citation>
    <scope>NUCLEOTIDE SEQUENCE [LARGE SCALE GENOMIC DNA]</scope>
    <source>
        <strain evidence="3">CCM 2767</strain>
    </source>
</reference>
<evidence type="ECO:0000313" key="3">
    <source>
        <dbReference type="Proteomes" id="UP000642180"/>
    </source>
</evidence>
<organism evidence="2 3">
    <name type="scientific">Oxalicibacterium faecigallinarum</name>
    <dbReference type="NCBI Taxonomy" id="573741"/>
    <lineage>
        <taxon>Bacteria</taxon>
        <taxon>Pseudomonadati</taxon>
        <taxon>Pseudomonadota</taxon>
        <taxon>Betaproteobacteria</taxon>
        <taxon>Burkholderiales</taxon>
        <taxon>Oxalobacteraceae</taxon>
        <taxon>Oxalicibacterium</taxon>
    </lineage>
</organism>
<evidence type="ECO:0000313" key="2">
    <source>
        <dbReference type="EMBL" id="GGI18036.1"/>
    </source>
</evidence>
<sequence>MAIRHGKVIQHNLIWRSKSQTERRKQLLTDKNEQKTQADCIEKTEEKNGENAMCSNERMTTYTPLEQGRLKKN</sequence>
<feature type="region of interest" description="Disordered" evidence="1">
    <location>
        <begin position="46"/>
        <end position="73"/>
    </location>
</feature>
<dbReference type="EMBL" id="BMDI01000001">
    <property type="protein sequence ID" value="GGI18036.1"/>
    <property type="molecule type" value="Genomic_DNA"/>
</dbReference>
<gene>
    <name evidence="2" type="ORF">GCM10008066_11980</name>
</gene>
<evidence type="ECO:0000256" key="1">
    <source>
        <dbReference type="SAM" id="MobiDB-lite"/>
    </source>
</evidence>
<dbReference type="AlphaFoldDB" id="A0A8J3F5M4"/>
<proteinExistence type="predicted"/>
<keyword evidence="3" id="KW-1185">Reference proteome</keyword>